<evidence type="ECO:0000256" key="6">
    <source>
        <dbReference type="ARBA" id="ARBA00022771"/>
    </source>
</evidence>
<dbReference type="Gene3D" id="3.30.40.10">
    <property type="entry name" value="Zinc/RING finger domain, C3HC4 (zinc finger)"/>
    <property type="match status" value="1"/>
</dbReference>
<dbReference type="PROSITE" id="PS51873">
    <property type="entry name" value="TRIAD"/>
    <property type="match status" value="1"/>
</dbReference>
<reference evidence="13 14" key="1">
    <citation type="journal article" date="2010" name="PLoS Genet.">
        <title>De novo assembly of a 40 Mb eukaryotic genome from short sequence reads: Sordaria macrospora, a model organism for fungal morphogenesis.</title>
        <authorList>
            <person name="Nowrousian M."/>
            <person name="Stajich J."/>
            <person name="Chu M."/>
            <person name="Engh I."/>
            <person name="Espagne E."/>
            <person name="Halliday K."/>
            <person name="Kamerewerd J."/>
            <person name="Kempken F."/>
            <person name="Knab B."/>
            <person name="Kuo H.C."/>
            <person name="Osiewacz H.D."/>
            <person name="Poeggeler S."/>
            <person name="Read N."/>
            <person name="Seiler S."/>
            <person name="Smith K."/>
            <person name="Zickler D."/>
            <person name="Kueck U."/>
            <person name="Freitag M."/>
        </authorList>
    </citation>
    <scope>NUCLEOTIDE SEQUENCE [LARGE SCALE GENOMIC DNA]</scope>
    <source>
        <strain evidence="14">ATCC MYA-333 / DSM 997 / K(L3346) / K-hell</strain>
        <tissue evidence="13">Mycelium</tissue>
    </source>
</reference>
<keyword evidence="14" id="KW-1185">Reference proteome</keyword>
<evidence type="ECO:0000313" key="14">
    <source>
        <dbReference type="Proteomes" id="UP000001881"/>
    </source>
</evidence>
<keyword evidence="4" id="KW-0479">Metal-binding</keyword>
<dbReference type="OMA" id="NAYAVIN"/>
<evidence type="ECO:0000256" key="5">
    <source>
        <dbReference type="ARBA" id="ARBA00022737"/>
    </source>
</evidence>
<name>F7VV75_SORMK</name>
<evidence type="ECO:0000256" key="4">
    <source>
        <dbReference type="ARBA" id="ARBA00022723"/>
    </source>
</evidence>
<feature type="region of interest" description="Disordered" evidence="10">
    <location>
        <begin position="1"/>
        <end position="39"/>
    </location>
</feature>
<evidence type="ECO:0000313" key="13">
    <source>
        <dbReference type="EMBL" id="CCC09176.1"/>
    </source>
</evidence>
<dbReference type="EMBL" id="CABT02000008">
    <property type="protein sequence ID" value="CCC09176.1"/>
    <property type="molecule type" value="Genomic_DNA"/>
</dbReference>
<protein>
    <recommendedName>
        <fullName evidence="2">RBR-type E3 ubiquitin transferase</fullName>
        <ecNumber evidence="2">2.3.2.31</ecNumber>
    </recommendedName>
</protein>
<dbReference type="InterPro" id="IPR031127">
    <property type="entry name" value="E3_UB_ligase_RBR"/>
</dbReference>
<dbReference type="VEuPathDB" id="FungiDB:SMAC_04935"/>
<evidence type="ECO:0000256" key="2">
    <source>
        <dbReference type="ARBA" id="ARBA00012251"/>
    </source>
</evidence>
<dbReference type="GeneID" id="10810499"/>
<comment type="catalytic activity">
    <reaction evidence="1">
        <text>[E2 ubiquitin-conjugating enzyme]-S-ubiquitinyl-L-cysteine + [acceptor protein]-L-lysine = [E2 ubiquitin-conjugating enzyme]-L-cysteine + [acceptor protein]-N(6)-ubiquitinyl-L-lysine.</text>
        <dbReference type="EC" id="2.3.2.31"/>
    </reaction>
</comment>
<evidence type="ECO:0000256" key="9">
    <source>
        <dbReference type="PROSITE-ProRule" id="PRU00175"/>
    </source>
</evidence>
<dbReference type="eggNOG" id="KOG1814">
    <property type="taxonomic scope" value="Eukaryota"/>
</dbReference>
<feature type="compositionally biased region" description="Low complexity" evidence="10">
    <location>
        <begin position="16"/>
        <end position="30"/>
    </location>
</feature>
<sequence length="1000" mass="113627">MAPSKESKRGLKTPESNNNNNNNSNTSTTNGVAGGHASRESRHTGLFLPLFGLRLSPGKRRQIEAEKDRLLKDRRQSELDRYHLRRGRAPPLPSTVDVELKPLDDRQPNLKFSVWPGSTVAKLEQLIRRRYQDKGHPIATAAHFTFYVDGKVLNFEHVLVPSSSKIWYRMSRSSAEVDQWKFSQYKDANNQPIPPELATQLVQAIDIGATVGELRRKIATFMSISDPDRVLLVARGGTRPGQLQGDSWVVSEVKKHWLCCWISYHIARTNAYAVINGLGRRYVYHPESHYFYDGMSVRRWQHHLDSRLFRNVRSRGKTGFNAHWSELILTLNDTRVSKTTRMCWGKTYELELPIQAAKIFSTEEAWLLPDETCSVCLDNKNLSVMAYEITSGCAHKPTICSACLGQWIASELETKMWDRIKCPECPKPLQFADVKRNASKSIFQRYDELATRAALGNIPNFRWCKSAKCSSGQIDDVRCVRFKCKACKTSHCIKHDVPWHSGETCEEYDKRNVQKKKDERASEAEIIKSSKKCPSCNKAVHKFSGCNHITCICSHEWCYICLAPFQRNEHGFLYCRHKPECTERDPFVDLIDPQNANADPRNFFEAANHGLLPPQFLRNRLRVVRGRAARHHPGAEANEPGQEQVGRNPGRLHPDMFLPPWMQGVDRGMFMGVAGIADHVANGNGNGNGNVRDPMHDLSFSAMILASPDMWAAFVAHEWMRRTGHTHLPPPGPAEARENDIEDVFSEVLEETWFDIVEEGEAMEEEAGGPIVFGPHPPPALFHWEADHDVPPVFPNGFLPAHEEYQVDDLLWDGAFIILPRGPVPEPRDVDDSHGAFWAPPPVIPRAHHFPTRGHRTHDEDELFMQMLEDGTAEHQPLDPLDNLLLDRPPWVPDPLQPPPPPPATIRDVERMVNTEPPLPTPGWETVLTLLRPWFHEAPWRLEPATNIPEHIVGREDLDEWVDNAVDVLIRRNRTILQLINFDIRQAMAAAVEEPRAGVV</sequence>
<evidence type="ECO:0000259" key="11">
    <source>
        <dbReference type="PROSITE" id="PS50089"/>
    </source>
</evidence>
<keyword evidence="7" id="KW-0833">Ubl conjugation pathway</keyword>
<dbReference type="GO" id="GO:0061630">
    <property type="term" value="F:ubiquitin protein ligase activity"/>
    <property type="evidence" value="ECO:0007669"/>
    <property type="project" value="UniProtKB-EC"/>
</dbReference>
<evidence type="ECO:0000256" key="7">
    <source>
        <dbReference type="ARBA" id="ARBA00022786"/>
    </source>
</evidence>
<dbReference type="GO" id="GO:0008270">
    <property type="term" value="F:zinc ion binding"/>
    <property type="evidence" value="ECO:0007669"/>
    <property type="project" value="UniProtKB-KW"/>
</dbReference>
<dbReference type="Pfam" id="PF01485">
    <property type="entry name" value="IBR"/>
    <property type="match status" value="1"/>
</dbReference>
<evidence type="ECO:0000256" key="1">
    <source>
        <dbReference type="ARBA" id="ARBA00001798"/>
    </source>
</evidence>
<dbReference type="InParanoid" id="F7VV75"/>
<keyword evidence="6 9" id="KW-0863">Zinc-finger</keyword>
<evidence type="ECO:0000259" key="12">
    <source>
        <dbReference type="PROSITE" id="PS51873"/>
    </source>
</evidence>
<dbReference type="PROSITE" id="PS50089">
    <property type="entry name" value="ZF_RING_2"/>
    <property type="match status" value="1"/>
</dbReference>
<dbReference type="SUPFAM" id="SSF57850">
    <property type="entry name" value="RING/U-box"/>
    <property type="match status" value="3"/>
</dbReference>
<dbReference type="KEGG" id="smp:10810499"/>
<dbReference type="InterPro" id="IPR013083">
    <property type="entry name" value="Znf_RING/FYVE/PHD"/>
</dbReference>
<dbReference type="SMART" id="SM00647">
    <property type="entry name" value="IBR"/>
    <property type="match status" value="2"/>
</dbReference>
<dbReference type="GO" id="GO:0016567">
    <property type="term" value="P:protein ubiquitination"/>
    <property type="evidence" value="ECO:0007669"/>
    <property type="project" value="InterPro"/>
</dbReference>
<keyword evidence="3" id="KW-0808">Transferase</keyword>
<comment type="caution">
    <text evidence="13">The sequence shown here is derived from an EMBL/GenBank/DDBJ whole genome shotgun (WGS) entry which is preliminary data.</text>
</comment>
<dbReference type="AlphaFoldDB" id="F7VV75"/>
<dbReference type="CDD" id="cd20336">
    <property type="entry name" value="Rcat_RBR"/>
    <property type="match status" value="1"/>
</dbReference>
<dbReference type="InterPro" id="IPR002867">
    <property type="entry name" value="IBR_dom"/>
</dbReference>
<proteinExistence type="predicted"/>
<feature type="domain" description="RING-type" evidence="11">
    <location>
        <begin position="373"/>
        <end position="425"/>
    </location>
</feature>
<dbReference type="PANTHER" id="PTHR11685">
    <property type="entry name" value="RBR FAMILY RING FINGER AND IBR DOMAIN-CONTAINING"/>
    <property type="match status" value="1"/>
</dbReference>
<dbReference type="HOGENOM" id="CLU_012021_0_0_1"/>
<dbReference type="InterPro" id="IPR001841">
    <property type="entry name" value="Znf_RING"/>
</dbReference>
<dbReference type="EC" id="2.3.2.31" evidence="2"/>
<dbReference type="OrthoDB" id="1431934at2759"/>
<keyword evidence="8" id="KW-0862">Zinc</keyword>
<feature type="domain" description="RING-type" evidence="12">
    <location>
        <begin position="369"/>
        <end position="581"/>
    </location>
</feature>
<dbReference type="Pfam" id="PF26200">
    <property type="entry name" value="Rcat_RNF216"/>
    <property type="match status" value="1"/>
</dbReference>
<gene>
    <name evidence="13" type="ORF">SMAC_04935</name>
</gene>
<dbReference type="Proteomes" id="UP000001881">
    <property type="component" value="Unassembled WGS sequence"/>
</dbReference>
<accession>F7VV75</accession>
<keyword evidence="5" id="KW-0677">Repeat</keyword>
<dbReference type="Gene3D" id="1.20.120.1750">
    <property type="match status" value="1"/>
</dbReference>
<evidence type="ECO:0000256" key="10">
    <source>
        <dbReference type="SAM" id="MobiDB-lite"/>
    </source>
</evidence>
<evidence type="ECO:0000256" key="3">
    <source>
        <dbReference type="ARBA" id="ARBA00022679"/>
    </source>
</evidence>
<dbReference type="InterPro" id="IPR044066">
    <property type="entry name" value="TRIAD_supradom"/>
</dbReference>
<evidence type="ECO:0000256" key="8">
    <source>
        <dbReference type="ARBA" id="ARBA00022833"/>
    </source>
</evidence>
<dbReference type="CDD" id="cd20335">
    <property type="entry name" value="BRcat_RBR"/>
    <property type="match status" value="1"/>
</dbReference>
<organism evidence="13 14">
    <name type="scientific">Sordaria macrospora (strain ATCC MYA-333 / DSM 997 / K(L3346) / K-hell)</name>
    <dbReference type="NCBI Taxonomy" id="771870"/>
    <lineage>
        <taxon>Eukaryota</taxon>
        <taxon>Fungi</taxon>
        <taxon>Dikarya</taxon>
        <taxon>Ascomycota</taxon>
        <taxon>Pezizomycotina</taxon>
        <taxon>Sordariomycetes</taxon>
        <taxon>Sordariomycetidae</taxon>
        <taxon>Sordariales</taxon>
        <taxon>Sordariaceae</taxon>
        <taxon>Sordaria</taxon>
    </lineage>
</organism>